<dbReference type="Proteomes" id="UP000663865">
    <property type="component" value="Unassembled WGS sequence"/>
</dbReference>
<dbReference type="SUPFAM" id="SSF82895">
    <property type="entry name" value="TSP-1 type 1 repeat"/>
    <property type="match status" value="5"/>
</dbReference>
<feature type="region of interest" description="Disordered" evidence="4">
    <location>
        <begin position="185"/>
        <end position="251"/>
    </location>
</feature>
<proteinExistence type="predicted"/>
<dbReference type="InterPro" id="IPR052065">
    <property type="entry name" value="Compl_asym_regulator"/>
</dbReference>
<dbReference type="SMART" id="SM00041">
    <property type="entry name" value="CT"/>
    <property type="match status" value="1"/>
</dbReference>
<sequence>MTTTMSYCTQQNGMNQPLTIQPTQVTSNPPPETTGNINPTLNTPGFNYPSMYPEINVTLVQPATLTLIYIPVDRQDRPSNVNRFIVKFVYPDSSTTSQFSSEIPSTTETTISSGTTTTLSTTVVFPPSDASPRVNLPPNFHLPNGTIIVIDVRSTVDYDNPKQVTVGIVACVEVTATTATTIGYTTPGAATTGTLSTPGATTTGTLSTPGATTTGTLSTPGATTTGTLSTPGATTTGTLSTPGAATTSGTTIIPTSVHTSTMCRMSMAQPEGVYVSYVNHSGTLLPESGSLDYTTSGTGFSFQNQPNTIGLFDNDHRPLYYIDIVFNPAGADSLSSIMVNNESNVNGFRVEFFVQPGKNQLFTIAPYVSLSYNSTMSNAGPSISNFLDDVPSPLTGVRISILSTRDDQPPHNLKLAIFGCFNTPIIETTTTGRLPTTETSVTPVKSTTAAVTTSAPGSSTGTPASSTTVLPPITTTMSYCTQQNGMNQPLTIQPTQVTSNPPPETTGNINPTLNTPGFNYPSMYPEINVTLVQPATLTLIYIPVDRQDRPSNVNRFIVKFVYPDSSTTSQFSSEIPSTTETTISSGTTTTLSTTVVFPPSDASPRFVYPDSSTTSQFSSEIPSTTETTISSGTTTTLSTTVVFPPSDASPRVNLPPNFHLPNGTIIVVDISGTVDGAYAKEVTIGIVACTKPVTPSASTITSTIPFTSLVTASELPTTSGTPFFTTINPVSITSIKCIYSDWTNWTSCTVTCGQGQQMRARNAMAGSCTEPLLETRICQMEPCPCIFTQDIYISTFQKLPPVDNFVGWIEKDDQTGYTNSTESVYIGDHLDNNTIVHSYNCSEFICKDSSLVTVLTANCSKDCQFEPWTEWTSCNITCGGNGNQTRSRGKIPAAGNGTDCIGSDIETLLCSSLPCVGACLTTEWTDFTPCSKSCGLGSQIRTRNFTSQQPNCTDSLIEVRDCNIGCCSVDGNWSPWSPWNNCTADCNGGERVRTRQCNQPTPQCDGAPCGGASSQAEPCNTLPCTNGTCTGGKVLSNCSNSCDTSCSTLTCNGQCSEPEICQTGCICANDTVMDANGNCVMPSACQCMYNGRILLAGQTINVADTCQKCTCQNGCVTCNSVPCIEQCTWSNWSPFGECSAPCNGTESRYQILQGSNCYHNDTKIETRPCSTVTSNYQKGCATCTCLNLTNEECVTNCGVTNETCSQIEDPLFTYIYTPPVDGLCCGSCIRVPKPEICSINILPADFVTIDNCTSTEKISQQQCLGGCISYSMSGFYSPQNNCRCCAPATTSTAQVKLICTDSSGYSTTIWKPYKTILTCSCSACENTIPIE</sequence>
<dbReference type="InterPro" id="IPR036084">
    <property type="entry name" value="Ser_inhib-like_sf"/>
</dbReference>
<dbReference type="InterPro" id="IPR000884">
    <property type="entry name" value="TSP1_rpt"/>
</dbReference>
<name>A0A817X1E0_9BILA</name>
<dbReference type="InterPro" id="IPR036383">
    <property type="entry name" value="TSP1_rpt_sf"/>
</dbReference>
<evidence type="ECO:0000259" key="5">
    <source>
        <dbReference type="PROSITE" id="PS01225"/>
    </source>
</evidence>
<dbReference type="InterPro" id="IPR002919">
    <property type="entry name" value="TIL_dom"/>
</dbReference>
<dbReference type="Gene3D" id="2.20.100.10">
    <property type="entry name" value="Thrombospondin type-1 (TSP1) repeat"/>
    <property type="match status" value="4"/>
</dbReference>
<keyword evidence="1" id="KW-0677">Repeat</keyword>
<dbReference type="EMBL" id="CAJNYV010000474">
    <property type="protein sequence ID" value="CAF3361900.1"/>
    <property type="molecule type" value="Genomic_DNA"/>
</dbReference>
<dbReference type="Pfam" id="PF00090">
    <property type="entry name" value="TSP_1"/>
    <property type="match status" value="5"/>
</dbReference>
<gene>
    <name evidence="6" type="ORF">KIK155_LOCUS4565</name>
</gene>
<evidence type="ECO:0000256" key="3">
    <source>
        <dbReference type="PROSITE-ProRule" id="PRU00039"/>
    </source>
</evidence>
<evidence type="ECO:0000256" key="2">
    <source>
        <dbReference type="ARBA" id="ARBA00023157"/>
    </source>
</evidence>
<comment type="caution">
    <text evidence="6">The sequence shown here is derived from an EMBL/GenBank/DDBJ whole genome shotgun (WGS) entry which is preliminary data.</text>
</comment>
<dbReference type="SUPFAM" id="SSF57567">
    <property type="entry name" value="Serine protease inhibitors"/>
    <property type="match status" value="1"/>
</dbReference>
<evidence type="ECO:0000313" key="7">
    <source>
        <dbReference type="Proteomes" id="UP000663865"/>
    </source>
</evidence>
<dbReference type="PROSITE" id="PS01225">
    <property type="entry name" value="CTCK_2"/>
    <property type="match status" value="1"/>
</dbReference>
<evidence type="ECO:0000256" key="1">
    <source>
        <dbReference type="ARBA" id="ARBA00022737"/>
    </source>
</evidence>
<comment type="caution">
    <text evidence="3">Lacks conserved residue(s) required for the propagation of feature annotation.</text>
</comment>
<dbReference type="SMART" id="SM00209">
    <property type="entry name" value="TSP1"/>
    <property type="match status" value="5"/>
</dbReference>
<keyword evidence="2" id="KW-1015">Disulfide bond</keyword>
<dbReference type="PANTHER" id="PTHR22906:SF21">
    <property type="entry name" value="SEMA DOMAIN-CONTAINING PROTEIN"/>
    <property type="match status" value="1"/>
</dbReference>
<organism evidence="6 7">
    <name type="scientific">Rotaria socialis</name>
    <dbReference type="NCBI Taxonomy" id="392032"/>
    <lineage>
        <taxon>Eukaryota</taxon>
        <taxon>Metazoa</taxon>
        <taxon>Spiralia</taxon>
        <taxon>Gnathifera</taxon>
        <taxon>Rotifera</taxon>
        <taxon>Eurotatoria</taxon>
        <taxon>Bdelloidea</taxon>
        <taxon>Philodinida</taxon>
        <taxon>Philodinidae</taxon>
        <taxon>Rotaria</taxon>
    </lineage>
</organism>
<evidence type="ECO:0000313" key="6">
    <source>
        <dbReference type="EMBL" id="CAF3361900.1"/>
    </source>
</evidence>
<dbReference type="PANTHER" id="PTHR22906">
    <property type="entry name" value="PROPERDIN"/>
    <property type="match status" value="1"/>
</dbReference>
<dbReference type="PROSITE" id="PS50092">
    <property type="entry name" value="TSP1"/>
    <property type="match status" value="5"/>
</dbReference>
<feature type="domain" description="CTCK" evidence="5">
    <location>
        <begin position="1228"/>
        <end position="1325"/>
    </location>
</feature>
<evidence type="ECO:0000256" key="4">
    <source>
        <dbReference type="SAM" id="MobiDB-lite"/>
    </source>
</evidence>
<accession>A0A817X1E0</accession>
<feature type="region of interest" description="Disordered" evidence="4">
    <location>
        <begin position="609"/>
        <end position="631"/>
    </location>
</feature>
<dbReference type="Gene3D" id="2.10.25.10">
    <property type="entry name" value="Laminin"/>
    <property type="match status" value="1"/>
</dbReference>
<dbReference type="CDD" id="cd19941">
    <property type="entry name" value="TIL"/>
    <property type="match status" value="1"/>
</dbReference>
<feature type="compositionally biased region" description="Low complexity" evidence="4">
    <location>
        <begin position="436"/>
        <end position="469"/>
    </location>
</feature>
<protein>
    <recommendedName>
        <fullName evidence="5">CTCK domain-containing protein</fullName>
    </recommendedName>
</protein>
<dbReference type="InterPro" id="IPR006207">
    <property type="entry name" value="Cys_knot_C"/>
</dbReference>
<feature type="compositionally biased region" description="Low complexity" evidence="4">
    <location>
        <begin position="618"/>
        <end position="631"/>
    </location>
</feature>
<feature type="region of interest" description="Disordered" evidence="4">
    <location>
        <begin position="436"/>
        <end position="470"/>
    </location>
</feature>
<dbReference type="FunFam" id="2.20.100.10:FF:000001">
    <property type="entry name" value="semaphorin-5A isoform X1"/>
    <property type="match status" value="1"/>
</dbReference>
<reference evidence="6" key="1">
    <citation type="submission" date="2021-02" db="EMBL/GenBank/DDBJ databases">
        <authorList>
            <person name="Nowell W R."/>
        </authorList>
    </citation>
    <scope>NUCLEOTIDE SEQUENCE</scope>
</reference>
<dbReference type="Pfam" id="PF01826">
    <property type="entry name" value="TIL"/>
    <property type="match status" value="1"/>
</dbReference>